<evidence type="ECO:0000313" key="12">
    <source>
        <dbReference type="Proteomes" id="UP000441389"/>
    </source>
</evidence>
<evidence type="ECO:0000256" key="3">
    <source>
        <dbReference type="ARBA" id="ARBA00022676"/>
    </source>
</evidence>
<comment type="similarity">
    <text evidence="2">Belongs to the glycosyltransferase 2 family.</text>
</comment>
<dbReference type="Gene3D" id="3.90.550.10">
    <property type="entry name" value="Spore Coat Polysaccharide Biosynthesis Protein SpsA, Chain A"/>
    <property type="match status" value="1"/>
</dbReference>
<keyword evidence="3" id="KW-0328">Glycosyltransferase</keyword>
<comment type="caution">
    <text evidence="11">The sequence shown here is derived from an EMBL/GenBank/DDBJ whole genome shotgun (WGS) entry which is preliminary data.</text>
</comment>
<dbReference type="InterPro" id="IPR007267">
    <property type="entry name" value="GtrA_DPMS_TM"/>
</dbReference>
<reference evidence="11 12" key="1">
    <citation type="submission" date="2019-12" db="EMBL/GenBank/DDBJ databases">
        <authorList>
            <person name="Huq M.A."/>
        </authorList>
    </citation>
    <scope>NUCLEOTIDE SEQUENCE [LARGE SCALE GENOMIC DNA]</scope>
    <source>
        <strain evidence="11 12">MAH-20</strain>
    </source>
</reference>
<evidence type="ECO:0000256" key="1">
    <source>
        <dbReference type="ARBA" id="ARBA00004141"/>
    </source>
</evidence>
<dbReference type="InterPro" id="IPR001173">
    <property type="entry name" value="Glyco_trans_2-like"/>
</dbReference>
<dbReference type="CDD" id="cd06442">
    <property type="entry name" value="DPM1_like"/>
    <property type="match status" value="1"/>
</dbReference>
<evidence type="ECO:0000259" key="9">
    <source>
        <dbReference type="Pfam" id="PF00535"/>
    </source>
</evidence>
<dbReference type="PANTHER" id="PTHR43398">
    <property type="entry name" value="DOLICHOL-PHOSPHATE MANNOSYLTRANSFERASE SUBUNIT 1"/>
    <property type="match status" value="1"/>
</dbReference>
<feature type="domain" description="Glycosyltransferase 2-like" evidence="9">
    <location>
        <begin position="10"/>
        <end position="174"/>
    </location>
</feature>
<feature type="transmembrane region" description="Helical" evidence="8">
    <location>
        <begin position="339"/>
        <end position="358"/>
    </location>
</feature>
<accession>A0A6I4IXY8</accession>
<feature type="transmembrane region" description="Helical" evidence="8">
    <location>
        <begin position="271"/>
        <end position="290"/>
    </location>
</feature>
<dbReference type="GO" id="GO:0004582">
    <property type="term" value="F:dolichyl-phosphate beta-D-mannosyltransferase activity"/>
    <property type="evidence" value="ECO:0007669"/>
    <property type="project" value="InterPro"/>
</dbReference>
<feature type="transmembrane region" description="Helical" evidence="8">
    <location>
        <begin position="243"/>
        <end position="265"/>
    </location>
</feature>
<name>A0A6I4IXY8_9SPHN</name>
<keyword evidence="5 8" id="KW-0812">Transmembrane</keyword>
<dbReference type="GO" id="GO:0016020">
    <property type="term" value="C:membrane"/>
    <property type="evidence" value="ECO:0007669"/>
    <property type="project" value="UniProtKB-SubCell"/>
</dbReference>
<comment type="subcellular location">
    <subcellularLocation>
        <location evidence="1">Membrane</location>
        <topology evidence="1">Multi-pass membrane protein</topology>
    </subcellularLocation>
</comment>
<dbReference type="PANTHER" id="PTHR43398:SF1">
    <property type="entry name" value="DOLICHOL-PHOSPHATE MANNOSYLTRANSFERASE SUBUNIT 1"/>
    <property type="match status" value="1"/>
</dbReference>
<evidence type="ECO:0000256" key="2">
    <source>
        <dbReference type="ARBA" id="ARBA00006739"/>
    </source>
</evidence>
<gene>
    <name evidence="11" type="ORF">GON01_00405</name>
</gene>
<organism evidence="11 12">
    <name type="scientific">Sphingomonas horti</name>
    <dbReference type="NCBI Taxonomy" id="2682842"/>
    <lineage>
        <taxon>Bacteria</taxon>
        <taxon>Pseudomonadati</taxon>
        <taxon>Pseudomonadota</taxon>
        <taxon>Alphaproteobacteria</taxon>
        <taxon>Sphingomonadales</taxon>
        <taxon>Sphingomonadaceae</taxon>
        <taxon>Sphingomonas</taxon>
    </lineage>
</organism>
<keyword evidence="12" id="KW-1185">Reference proteome</keyword>
<keyword evidence="7 8" id="KW-0472">Membrane</keyword>
<dbReference type="InterPro" id="IPR029044">
    <property type="entry name" value="Nucleotide-diphossugar_trans"/>
</dbReference>
<dbReference type="Pfam" id="PF04138">
    <property type="entry name" value="GtrA_DPMS_TM"/>
    <property type="match status" value="1"/>
</dbReference>
<dbReference type="GO" id="GO:0000271">
    <property type="term" value="P:polysaccharide biosynthetic process"/>
    <property type="evidence" value="ECO:0007669"/>
    <property type="project" value="InterPro"/>
</dbReference>
<sequence>MLVKSLELAVVIPTFNEAGNVAELVRRLDVALAGRAWEAVFVDDASPDGTARILRDLARQDRRIRVIERIGRRGLSSACIEGMLATGAPLIAVMDADLQHDPAVLIRLEAALAADPDLDLAIASRFAEGGGTGDWERERLAKSETANRIAQLVLKAELSDPLSGFFMIRAGRFRELAPRLSGIGFKILLDLLTAARRPLVFAEVPLQFHRREVGESKLDHVVALEFLLALYDRVFGRYVPTRFAMFAVIGAIGVVVHMALLGLTYGLAGFGFLPAQATATLGAMTFNFFLNNALTYRDRRLHGTRALLRGWLSFCAVCSVGALANVGVAAFLFEERYAYATVSALAGIMVAAVWNYALSSRFTWGRY</sequence>
<dbReference type="EMBL" id="WQMS01000001">
    <property type="protein sequence ID" value="MVO76401.1"/>
    <property type="molecule type" value="Genomic_DNA"/>
</dbReference>
<keyword evidence="6 8" id="KW-1133">Transmembrane helix</keyword>
<evidence type="ECO:0000259" key="10">
    <source>
        <dbReference type="Pfam" id="PF04138"/>
    </source>
</evidence>
<dbReference type="Pfam" id="PF00535">
    <property type="entry name" value="Glycos_transf_2"/>
    <property type="match status" value="1"/>
</dbReference>
<protein>
    <submittedName>
        <fullName evidence="11">Glycosyltransferase</fullName>
    </submittedName>
</protein>
<feature type="domain" description="GtrA/DPMS transmembrane" evidence="10">
    <location>
        <begin position="246"/>
        <end position="364"/>
    </location>
</feature>
<dbReference type="Proteomes" id="UP000441389">
    <property type="component" value="Unassembled WGS sequence"/>
</dbReference>
<proteinExistence type="inferred from homology"/>
<dbReference type="AlphaFoldDB" id="A0A6I4IXY8"/>
<evidence type="ECO:0000256" key="4">
    <source>
        <dbReference type="ARBA" id="ARBA00022679"/>
    </source>
</evidence>
<evidence type="ECO:0000256" key="8">
    <source>
        <dbReference type="SAM" id="Phobius"/>
    </source>
</evidence>
<dbReference type="InterPro" id="IPR039528">
    <property type="entry name" value="DPM1-like"/>
</dbReference>
<dbReference type="SUPFAM" id="SSF53448">
    <property type="entry name" value="Nucleotide-diphospho-sugar transferases"/>
    <property type="match status" value="1"/>
</dbReference>
<dbReference type="GO" id="GO:0009247">
    <property type="term" value="P:glycolipid biosynthetic process"/>
    <property type="evidence" value="ECO:0007669"/>
    <property type="project" value="TreeGrafter"/>
</dbReference>
<keyword evidence="4 11" id="KW-0808">Transferase</keyword>
<evidence type="ECO:0000256" key="5">
    <source>
        <dbReference type="ARBA" id="ARBA00022692"/>
    </source>
</evidence>
<evidence type="ECO:0000313" key="11">
    <source>
        <dbReference type="EMBL" id="MVO76401.1"/>
    </source>
</evidence>
<feature type="transmembrane region" description="Helical" evidence="8">
    <location>
        <begin position="311"/>
        <end position="333"/>
    </location>
</feature>
<evidence type="ECO:0000256" key="6">
    <source>
        <dbReference type="ARBA" id="ARBA00022989"/>
    </source>
</evidence>
<evidence type="ECO:0000256" key="7">
    <source>
        <dbReference type="ARBA" id="ARBA00023136"/>
    </source>
</evidence>